<evidence type="ECO:0000256" key="3">
    <source>
        <dbReference type="ARBA" id="ARBA00023125"/>
    </source>
</evidence>
<dbReference type="GO" id="GO:0003700">
    <property type="term" value="F:DNA-binding transcription factor activity"/>
    <property type="evidence" value="ECO:0007669"/>
    <property type="project" value="InterPro"/>
</dbReference>
<dbReference type="FunFam" id="3.30.730.10:FF:000001">
    <property type="entry name" value="Ethylene-responsive transcription factor 2"/>
    <property type="match status" value="1"/>
</dbReference>
<dbReference type="PROSITE" id="PS51032">
    <property type="entry name" value="AP2_ERF"/>
    <property type="match status" value="1"/>
</dbReference>
<dbReference type="Gene3D" id="3.30.730.10">
    <property type="entry name" value="AP2/ERF domain"/>
    <property type="match status" value="1"/>
</dbReference>
<proteinExistence type="predicted"/>
<evidence type="ECO:0000256" key="5">
    <source>
        <dbReference type="ARBA" id="ARBA00023242"/>
    </source>
</evidence>
<sequence length="323" mass="36441">MVLLTFVAKQQSLRPPSLADYGSSDLCRLTTIFSASVARRPWSFRPPSPEYGLSDLRRQPTMAWRVGSMEISRPSHRLDFVGLPVKYSEHFSAIKKKTMVAGKPKRIDRRVVRIFFTDADATDSSSSDEEVVNPAPRRVKRQVYEIGFQVGPISRRANTTTGAASPETNYSKRFRGVRRRPWGKWAAEIRDPNRRRRLWLGTFDTAEEAAAVYDSAAIMIKGERAVTNFPLWKVPSPALMDCEAEPEKIVDEPSCPFSSPTSVLLCAVEQTPFDSFCCGDVDVFGVSVGPPLYLTEFCMPKRQYWEVDLDDFSAEDFSMELVS</sequence>
<name>A0AAV7HT14_DENCH</name>
<evidence type="ECO:0000256" key="2">
    <source>
        <dbReference type="ARBA" id="ARBA00023015"/>
    </source>
</evidence>
<dbReference type="InterPro" id="IPR016177">
    <property type="entry name" value="DNA-bd_dom_sf"/>
</dbReference>
<dbReference type="AlphaFoldDB" id="A0AAV7HT14"/>
<evidence type="ECO:0000313" key="8">
    <source>
        <dbReference type="Proteomes" id="UP000775213"/>
    </source>
</evidence>
<dbReference type="CDD" id="cd00018">
    <property type="entry name" value="AP2"/>
    <property type="match status" value="1"/>
</dbReference>
<dbReference type="PANTHER" id="PTHR31194:SF166">
    <property type="entry name" value="PATHOGENESIS-RELATED GENES TRANSCRIPTIONAL ACTIVATOR PTI6"/>
    <property type="match status" value="1"/>
</dbReference>
<evidence type="ECO:0000259" key="6">
    <source>
        <dbReference type="PROSITE" id="PS51032"/>
    </source>
</evidence>
<keyword evidence="3" id="KW-0238">DNA-binding</keyword>
<protein>
    <recommendedName>
        <fullName evidence="6">AP2/ERF domain-containing protein</fullName>
    </recommendedName>
</protein>
<dbReference type="InterPro" id="IPR001471">
    <property type="entry name" value="AP2/ERF_dom"/>
</dbReference>
<dbReference type="Pfam" id="PF00847">
    <property type="entry name" value="AP2"/>
    <property type="match status" value="1"/>
</dbReference>
<accession>A0AAV7HT14</accession>
<organism evidence="7 8">
    <name type="scientific">Dendrobium chrysotoxum</name>
    <name type="common">Orchid</name>
    <dbReference type="NCBI Taxonomy" id="161865"/>
    <lineage>
        <taxon>Eukaryota</taxon>
        <taxon>Viridiplantae</taxon>
        <taxon>Streptophyta</taxon>
        <taxon>Embryophyta</taxon>
        <taxon>Tracheophyta</taxon>
        <taxon>Spermatophyta</taxon>
        <taxon>Magnoliopsida</taxon>
        <taxon>Liliopsida</taxon>
        <taxon>Asparagales</taxon>
        <taxon>Orchidaceae</taxon>
        <taxon>Epidendroideae</taxon>
        <taxon>Malaxideae</taxon>
        <taxon>Dendrobiinae</taxon>
        <taxon>Dendrobium</taxon>
    </lineage>
</organism>
<gene>
    <name evidence="7" type="ORF">IEQ34_000476</name>
</gene>
<reference evidence="7 8" key="1">
    <citation type="journal article" date="2021" name="Hortic Res">
        <title>Chromosome-scale assembly of the Dendrobium chrysotoxum genome enhances the understanding of orchid evolution.</title>
        <authorList>
            <person name="Zhang Y."/>
            <person name="Zhang G.Q."/>
            <person name="Zhang D."/>
            <person name="Liu X.D."/>
            <person name="Xu X.Y."/>
            <person name="Sun W.H."/>
            <person name="Yu X."/>
            <person name="Zhu X."/>
            <person name="Wang Z.W."/>
            <person name="Zhao X."/>
            <person name="Zhong W.Y."/>
            <person name="Chen H."/>
            <person name="Yin W.L."/>
            <person name="Huang T."/>
            <person name="Niu S.C."/>
            <person name="Liu Z.J."/>
        </authorList>
    </citation>
    <scope>NUCLEOTIDE SEQUENCE [LARGE SCALE GENOMIC DNA]</scope>
    <source>
        <strain evidence="7">Lindl</strain>
    </source>
</reference>
<dbReference type="GO" id="GO:0003677">
    <property type="term" value="F:DNA binding"/>
    <property type="evidence" value="ECO:0007669"/>
    <property type="project" value="UniProtKB-KW"/>
</dbReference>
<comment type="caution">
    <text evidence="7">The sequence shown here is derived from an EMBL/GenBank/DDBJ whole genome shotgun (WGS) entry which is preliminary data.</text>
</comment>
<dbReference type="PRINTS" id="PR00367">
    <property type="entry name" value="ETHRSPELEMNT"/>
</dbReference>
<keyword evidence="8" id="KW-1185">Reference proteome</keyword>
<feature type="domain" description="AP2/ERF" evidence="6">
    <location>
        <begin position="173"/>
        <end position="230"/>
    </location>
</feature>
<dbReference type="InterPro" id="IPR036955">
    <property type="entry name" value="AP2/ERF_dom_sf"/>
</dbReference>
<dbReference type="EMBL" id="JAGFBR010000001">
    <property type="protein sequence ID" value="KAH0470753.1"/>
    <property type="molecule type" value="Genomic_DNA"/>
</dbReference>
<dbReference type="SMART" id="SM00380">
    <property type="entry name" value="AP2"/>
    <property type="match status" value="1"/>
</dbReference>
<evidence type="ECO:0000256" key="4">
    <source>
        <dbReference type="ARBA" id="ARBA00023163"/>
    </source>
</evidence>
<keyword evidence="4" id="KW-0804">Transcription</keyword>
<evidence type="ECO:0000313" key="7">
    <source>
        <dbReference type="EMBL" id="KAH0470753.1"/>
    </source>
</evidence>
<comment type="subcellular location">
    <subcellularLocation>
        <location evidence="1">Nucleus</location>
    </subcellularLocation>
</comment>
<dbReference type="InterPro" id="IPR050913">
    <property type="entry name" value="AP2/ERF_ERF"/>
</dbReference>
<evidence type="ECO:0000256" key="1">
    <source>
        <dbReference type="ARBA" id="ARBA00004123"/>
    </source>
</evidence>
<keyword evidence="5" id="KW-0539">Nucleus</keyword>
<dbReference type="Proteomes" id="UP000775213">
    <property type="component" value="Unassembled WGS sequence"/>
</dbReference>
<dbReference type="SUPFAM" id="SSF54171">
    <property type="entry name" value="DNA-binding domain"/>
    <property type="match status" value="1"/>
</dbReference>
<keyword evidence="2" id="KW-0805">Transcription regulation</keyword>
<dbReference type="PANTHER" id="PTHR31194">
    <property type="entry name" value="SHN SHINE , DNA BINDING / TRANSCRIPTION FACTOR"/>
    <property type="match status" value="1"/>
</dbReference>
<dbReference type="GO" id="GO:0005634">
    <property type="term" value="C:nucleus"/>
    <property type="evidence" value="ECO:0007669"/>
    <property type="project" value="UniProtKB-SubCell"/>
</dbReference>